<evidence type="ECO:0000313" key="2">
    <source>
        <dbReference type="Proteomes" id="UP000184225"/>
    </source>
</evidence>
<dbReference type="OrthoDB" id="1121820at2"/>
<dbReference type="AlphaFoldDB" id="A0A1M6DU74"/>
<accession>A0A1M6DU74</accession>
<evidence type="ECO:0008006" key="3">
    <source>
        <dbReference type="Google" id="ProtNLM"/>
    </source>
</evidence>
<dbReference type="EMBL" id="FQYY01000004">
    <property type="protein sequence ID" value="SHI76751.1"/>
    <property type="molecule type" value="Genomic_DNA"/>
</dbReference>
<name>A0A1M6DU74_9FLAO</name>
<dbReference type="RefSeq" id="WP_073149748.1">
    <property type="nucleotide sequence ID" value="NZ_FQYY01000004.1"/>
</dbReference>
<sequence>MKKFAYSFPILKDKVEKWLNFAKEVNTTRKHEFTAMHARIGVTKESWYLQETTKGYDVVVYTEAKDENFMLNFKNDDSNFSKWFRNEVAQLQDINLNTRTKMPKLVLDWEE</sequence>
<dbReference type="Proteomes" id="UP000184225">
    <property type="component" value="Unassembled WGS sequence"/>
</dbReference>
<keyword evidence="2" id="KW-1185">Reference proteome</keyword>
<reference evidence="1 2" key="1">
    <citation type="submission" date="2016-11" db="EMBL/GenBank/DDBJ databases">
        <authorList>
            <person name="Jaros S."/>
            <person name="Januszkiewicz K."/>
            <person name="Wedrychowicz H."/>
        </authorList>
    </citation>
    <scope>NUCLEOTIDE SEQUENCE [LARGE SCALE GENOMIC DNA]</scope>
    <source>
        <strain evidence="1 2">DSM 21425</strain>
    </source>
</reference>
<dbReference type="STRING" id="579105.SAMN04488096_104168"/>
<gene>
    <name evidence="1" type="ORF">SAMN04488096_104168</name>
</gene>
<protein>
    <recommendedName>
        <fullName evidence="3">NIPSNAP protein</fullName>
    </recommendedName>
</protein>
<organism evidence="1 2">
    <name type="scientific">Mesonia phycicola</name>
    <dbReference type="NCBI Taxonomy" id="579105"/>
    <lineage>
        <taxon>Bacteria</taxon>
        <taxon>Pseudomonadati</taxon>
        <taxon>Bacteroidota</taxon>
        <taxon>Flavobacteriia</taxon>
        <taxon>Flavobacteriales</taxon>
        <taxon>Flavobacteriaceae</taxon>
        <taxon>Mesonia</taxon>
    </lineage>
</organism>
<proteinExistence type="predicted"/>
<evidence type="ECO:0000313" key="1">
    <source>
        <dbReference type="EMBL" id="SHI76751.1"/>
    </source>
</evidence>